<dbReference type="NCBIfam" id="NF047516">
    <property type="entry name" value="LA_3659_fam"/>
    <property type="match status" value="1"/>
</dbReference>
<dbReference type="EMBL" id="JAQQAL010000005">
    <property type="protein sequence ID" value="MDC7225251.1"/>
    <property type="molecule type" value="Genomic_DNA"/>
</dbReference>
<dbReference type="AlphaFoldDB" id="A0AAJ1ID44"/>
<dbReference type="Gene3D" id="1.20.120.20">
    <property type="entry name" value="Apolipoprotein"/>
    <property type="match status" value="2"/>
</dbReference>
<protein>
    <recommendedName>
        <fullName evidence="5">Chromosome segregation ATPase</fullName>
    </recommendedName>
</protein>
<feature type="coiled-coil region" evidence="1">
    <location>
        <begin position="503"/>
        <end position="530"/>
    </location>
</feature>
<evidence type="ECO:0000313" key="4">
    <source>
        <dbReference type="Proteomes" id="UP001221217"/>
    </source>
</evidence>
<keyword evidence="2" id="KW-0812">Transmembrane</keyword>
<dbReference type="Proteomes" id="UP001221217">
    <property type="component" value="Unassembled WGS sequence"/>
</dbReference>
<accession>A0AAJ1ID44</accession>
<dbReference type="PANTHER" id="PTHR18937">
    <property type="entry name" value="STRUCTURAL MAINTENANCE OF CHROMOSOMES SMC FAMILY MEMBER"/>
    <property type="match status" value="1"/>
</dbReference>
<keyword evidence="2" id="KW-1133">Transmembrane helix</keyword>
<keyword evidence="1" id="KW-0175">Coiled coil</keyword>
<dbReference type="NCBIfam" id="NF047515">
    <property type="entry name" value="SpiroCoCo_C"/>
    <property type="match status" value="1"/>
</dbReference>
<organism evidence="3 4">
    <name type="scientific">Candidatus Thalassospirochaeta sargassi</name>
    <dbReference type="NCBI Taxonomy" id="3119039"/>
    <lineage>
        <taxon>Bacteria</taxon>
        <taxon>Pseudomonadati</taxon>
        <taxon>Spirochaetota</taxon>
        <taxon>Spirochaetia</taxon>
        <taxon>Spirochaetales</taxon>
        <taxon>Spirochaetaceae</taxon>
        <taxon>Candidatus Thalassospirochaeta</taxon>
    </lineage>
</organism>
<feature type="coiled-coil region" evidence="1">
    <location>
        <begin position="675"/>
        <end position="713"/>
    </location>
</feature>
<sequence>MLFSIGNIITILIVLIILALYRQLDRNNRSLDKVRRYSDKVTSDIEAFVDQKTQDMRNLAIEIDVHEKTGKEVLKRISSIEEGFRNKASEVDAINVRINEYDKAINELVGMTGKVDENLKRLHQESEFVDKVGKRLKDAQARMTGIEKAIPQLSEDFAVKNEKEMEKLRVELFSEVERQSAVVLDGIAQGRDRVEEFTEHLDNLEQRRDEAAEQAVRDISARVDGSIDEANEKLNQLNEDFKLSLDSLMATSDSRRVELSKQLDASESSFRKHVEEIGEMLSDKLVTFKDSINLLEETYQQNLKDSAEKARGLEDDVFASLKNYIEERSRDTRKQVNNIFEEMKKNALSYRNEIDNSFGEAQSEITVWRTTLKKDLDEGRTDVSERITAVEAGYNEQLSALKPKIEKMLEDIEAESRSLVEGTKGDVFRRVENMISNVNEKESRLSEFEENLAYKLTRIEEITADIDLLENNLKQMVDKAVGEVNEGFESIRDDMSSRWQRSQDALQTDISSTRETMSELESELDSLKSRAYDSVSEQLKVFEDSFFDDLREKSGLMEKRLEEWKQSVDDKLESISEESASAREQLEQAFNEDLNVKIVNLTDKTSGEFNRYEQQVDDYQHVIQGRLESIDLSIENLKTGLEQELSDANAELGSFLQSEMGKSRSSFEADITRFMRESETALREADEQNKQNRERIKQQVESQNSEIELWQARLRQQLSGMENEMTEQSAMMKSEVSEKISDVRELMSEQRRDFDSLSADILKRSREMQIELDQQLRGFDEKAAEINEGFALANKRMYEKIDEQSRELSFTLSEIESKQQGFIAQTKIFERADSLKEALENGISDLQVEITRVSSQAASIHEAEKKFASIKKSADDINEKMNKFAADRRRIEDIDADFKRLTAISQSVESRLKQVTSADDSLQLIQAKLMELDELQADIDGRYERLQKKETIVDTTIEGVDRSFKQLSELDHMISVISEKSSPLGSRLDELTRRIDFLSRNKKQIDAAISNIETIDSTLVDLEERIEKMQKAREWLAGTETRLEEVNKQAEEQVRLLGTLVKGSESKVKGGGAPPHEIRDVVIKLARQGWTVEQIAKSIQRSRGEVELILELQPKK</sequence>
<feature type="coiled-coil region" evidence="1">
    <location>
        <begin position="836"/>
        <end position="880"/>
    </location>
</feature>
<gene>
    <name evidence="3" type="ORF">PQJ61_00645</name>
</gene>
<keyword evidence="2" id="KW-0472">Membrane</keyword>
<feature type="coiled-coil region" evidence="1">
    <location>
        <begin position="395"/>
        <end position="479"/>
    </location>
</feature>
<evidence type="ECO:0000256" key="2">
    <source>
        <dbReference type="SAM" id="Phobius"/>
    </source>
</evidence>
<dbReference type="SUPFAM" id="SSF58113">
    <property type="entry name" value="Apolipoprotein A-I"/>
    <property type="match status" value="2"/>
</dbReference>
<evidence type="ECO:0008006" key="5">
    <source>
        <dbReference type="Google" id="ProtNLM"/>
    </source>
</evidence>
<reference evidence="3 4" key="1">
    <citation type="submission" date="2022-12" db="EMBL/GenBank/DDBJ databases">
        <title>Metagenome assembled genome from gulf of manar.</title>
        <authorList>
            <person name="Kohli P."/>
            <person name="Pk S."/>
            <person name="Venkata Ramana C."/>
            <person name="Sasikala C."/>
        </authorList>
    </citation>
    <scope>NUCLEOTIDE SEQUENCE [LARGE SCALE GENOMIC DNA]</scope>
    <source>
        <strain evidence="3">JB008</strain>
    </source>
</reference>
<comment type="caution">
    <text evidence="3">The sequence shown here is derived from an EMBL/GenBank/DDBJ whole genome shotgun (WGS) entry which is preliminary data.</text>
</comment>
<feature type="coiled-coil region" evidence="1">
    <location>
        <begin position="187"/>
        <end position="247"/>
    </location>
</feature>
<feature type="coiled-coil region" evidence="1">
    <location>
        <begin position="565"/>
        <end position="592"/>
    </location>
</feature>
<dbReference type="NCBIfam" id="NF047514">
    <property type="entry name" value="SpiroCoCo_N"/>
    <property type="match status" value="1"/>
</dbReference>
<evidence type="ECO:0000313" key="3">
    <source>
        <dbReference type="EMBL" id="MDC7225251.1"/>
    </source>
</evidence>
<evidence type="ECO:0000256" key="1">
    <source>
        <dbReference type="SAM" id="Coils"/>
    </source>
</evidence>
<feature type="coiled-coil region" evidence="1">
    <location>
        <begin position="988"/>
        <end position="1056"/>
    </location>
</feature>
<feature type="transmembrane region" description="Helical" evidence="2">
    <location>
        <begin position="7"/>
        <end position="24"/>
    </location>
</feature>
<name>A0AAJ1ID44_9SPIO</name>
<proteinExistence type="predicted"/>